<dbReference type="Gene3D" id="3.30.420.40">
    <property type="match status" value="2"/>
</dbReference>
<dbReference type="SUPFAM" id="SSF53067">
    <property type="entry name" value="Actin-like ATPase domain"/>
    <property type="match status" value="2"/>
</dbReference>
<feature type="domain" description="ATPase BadF/BadG/BcrA/BcrD type" evidence="1">
    <location>
        <begin position="16"/>
        <end position="278"/>
    </location>
</feature>
<keyword evidence="2" id="KW-0418">Kinase</keyword>
<dbReference type="PANTHER" id="PTHR43190:SF3">
    <property type="entry name" value="N-ACETYL-D-GLUCOSAMINE KINASE"/>
    <property type="match status" value="1"/>
</dbReference>
<dbReference type="Proteomes" id="UP000464186">
    <property type="component" value="Chromosome"/>
</dbReference>
<accession>A0A6P1NTN4</accession>
<dbReference type="EMBL" id="CP047898">
    <property type="protein sequence ID" value="QHK22117.1"/>
    <property type="molecule type" value="Genomic_DNA"/>
</dbReference>
<keyword evidence="2" id="KW-0808">Transferase</keyword>
<dbReference type="InterPro" id="IPR052519">
    <property type="entry name" value="Euk-type_GlcNAc_Kinase"/>
</dbReference>
<dbReference type="AlphaFoldDB" id="A0A6P1NTN4"/>
<proteinExistence type="predicted"/>
<protein>
    <submittedName>
        <fullName evidence="2">N-acetylglucosamine kinase</fullName>
    </submittedName>
</protein>
<organism evidence="2 3">
    <name type="scientific">Pseudarthrobacter psychrotolerans</name>
    <dbReference type="NCBI Taxonomy" id="2697569"/>
    <lineage>
        <taxon>Bacteria</taxon>
        <taxon>Bacillati</taxon>
        <taxon>Actinomycetota</taxon>
        <taxon>Actinomycetes</taxon>
        <taxon>Micrococcales</taxon>
        <taxon>Micrococcaceae</taxon>
        <taxon>Pseudarthrobacter</taxon>
    </lineage>
</organism>
<evidence type="ECO:0000259" key="1">
    <source>
        <dbReference type="Pfam" id="PF01869"/>
    </source>
</evidence>
<dbReference type="GO" id="GO:0016301">
    <property type="term" value="F:kinase activity"/>
    <property type="evidence" value="ECO:0007669"/>
    <property type="project" value="UniProtKB-KW"/>
</dbReference>
<reference evidence="2 3" key="1">
    <citation type="submission" date="2020-01" db="EMBL/GenBank/DDBJ databases">
        <title>Pseudarthrobacter psychrotolerans sp. nov., isolated from antarctic soil.</title>
        <authorList>
            <person name="Shin Y."/>
            <person name="Park W."/>
        </authorList>
    </citation>
    <scope>NUCLEOTIDE SEQUENCE [LARGE SCALE GENOMIC DNA]</scope>
    <source>
        <strain evidence="2 3">YJ56</strain>
    </source>
</reference>
<sequence length="346" mass="36019">MNRGAAGRSEKVVLAVDGGSSKTDVVVLSLTGQLLARRRGEGSNPQIVGLDRSVAVIGELVSEALASTGNRQAERTGFYLSGMDFTAEIEAFYAAVSIHDWARSPAGVPPVVENDLFALLRAGTDSSDAVAVVCGTGINAVGMRSDGATARFPAVGQIAGDWGGGGMLGVQALWHAARSEDGRGPKSLLERTVPQSFGLSSVMEVTEGLHLNRIPARTLAHLTPLLFAAAQSGDKPALEEIQRQAREIVTMATTVLRRLDLQQVAIPIVLGGSVLAADHPLLTEPVRSGLELNAPHALIRLVRDPPVLGAALLVLESAGAEGAALVRAKRQLQADPVQRAPATPVG</sequence>
<dbReference type="InterPro" id="IPR002731">
    <property type="entry name" value="ATPase_BadF"/>
</dbReference>
<name>A0A6P1NTN4_9MICC</name>
<evidence type="ECO:0000313" key="2">
    <source>
        <dbReference type="EMBL" id="QHK22117.1"/>
    </source>
</evidence>
<dbReference type="PANTHER" id="PTHR43190">
    <property type="entry name" value="N-ACETYL-D-GLUCOSAMINE KINASE"/>
    <property type="match status" value="1"/>
</dbReference>
<keyword evidence="3" id="KW-1185">Reference proteome</keyword>
<gene>
    <name evidence="2" type="ORF">GU243_00960</name>
</gene>
<dbReference type="Pfam" id="PF01869">
    <property type="entry name" value="BcrAD_BadFG"/>
    <property type="match status" value="1"/>
</dbReference>
<dbReference type="KEGG" id="psey:GU243_00960"/>
<dbReference type="InterPro" id="IPR043129">
    <property type="entry name" value="ATPase_NBD"/>
</dbReference>
<evidence type="ECO:0000313" key="3">
    <source>
        <dbReference type="Proteomes" id="UP000464186"/>
    </source>
</evidence>